<evidence type="ECO:0000256" key="4">
    <source>
        <dbReference type="ARBA" id="ARBA00022692"/>
    </source>
</evidence>
<keyword evidence="10" id="KW-0560">Oxidoreductase</keyword>
<evidence type="ECO:0000256" key="8">
    <source>
        <dbReference type="ARBA" id="ARBA00023136"/>
    </source>
</evidence>
<keyword evidence="8 10" id="KW-0472">Membrane</keyword>
<keyword evidence="6 10" id="KW-1133">Transmembrane helix</keyword>
<dbReference type="PANTHER" id="PTHR11011:SF24">
    <property type="entry name" value="FATTY ACYL-COA REDUCTASE"/>
    <property type="match status" value="1"/>
</dbReference>
<feature type="domain" description="Thioester reductase (TE)" evidence="12">
    <location>
        <begin position="23"/>
        <end position="293"/>
    </location>
</feature>
<dbReference type="InterPro" id="IPR013120">
    <property type="entry name" value="FAR_NAD-bd"/>
</dbReference>
<dbReference type="SUPFAM" id="SSF51735">
    <property type="entry name" value="NAD(P)-binding Rossmann-fold domains"/>
    <property type="match status" value="1"/>
</dbReference>
<dbReference type="EMBL" id="OZ034837">
    <property type="protein sequence ID" value="CAL1678654.1"/>
    <property type="molecule type" value="Genomic_DNA"/>
</dbReference>
<dbReference type="Pfam" id="PF03015">
    <property type="entry name" value="Sterile"/>
    <property type="match status" value="1"/>
</dbReference>
<evidence type="ECO:0000313" key="13">
    <source>
        <dbReference type="EMBL" id="CAL1678654.1"/>
    </source>
</evidence>
<dbReference type="CDD" id="cd09071">
    <property type="entry name" value="FAR_C"/>
    <property type="match status" value="1"/>
</dbReference>
<dbReference type="InterPro" id="IPR036291">
    <property type="entry name" value="NAD(P)-bd_dom_sf"/>
</dbReference>
<keyword evidence="14" id="KW-1185">Reference proteome</keyword>
<protein>
    <recommendedName>
        <fullName evidence="10">Fatty acyl-CoA reductase</fullName>
        <ecNumber evidence="10">1.2.1.84</ecNumber>
    </recommendedName>
</protein>
<sequence length="508" mass="57823">MDKNTIDPAKSIPTFYAGQSIFLTGATGFLGKVYIEKILRSCPDVREIFVLMRPKKGLNLNERLEKMLNLPLFDKLREEQSSSFKKLILVSGDISQENLDLSAVDRQMLTERVTIIIHSGASVKFNDSLKYAILTNTRSTRDICILAESMKNLVALVYVSTAYTHLDNPFIEEKIYPPVADWRKMIKVAESLDEYILSIFTAKCLNNIPNTYIFSKNLAENVIQEYSSSLPCAIVRPSIVLSSLKDPIPGWIDNFNGPIGLGAATGKGLLKVACASNDTFNNNIPIDTVINTIILVTWKLGLKTFTPDSTLFVVNCTFPDENNMLIMRELCNMMIRFSEEIPCEGVLWTPSILLTESLIMHYVLTILWHILPAILIDLLLKLLGHQPVVLGLQRKVYVTNRALQHFLCNEWKFDNTNSRDLMSLIPSSNREMFSIDLSDFDMEKYYRNALIGAKKYLLHEDMNRIDAAKAHRKRVDLFVAIFKIIMAIGMLWMVYKWIFLNILDPTDL</sequence>
<dbReference type="PANTHER" id="PTHR11011">
    <property type="entry name" value="MALE STERILITY PROTEIN 2-RELATED"/>
    <property type="match status" value="1"/>
</dbReference>
<evidence type="ECO:0000256" key="9">
    <source>
        <dbReference type="ARBA" id="ARBA00052530"/>
    </source>
</evidence>
<reference evidence="13" key="1">
    <citation type="submission" date="2024-04" db="EMBL/GenBank/DDBJ databases">
        <authorList>
            <consortium name="Molecular Ecology Group"/>
        </authorList>
    </citation>
    <scope>NUCLEOTIDE SEQUENCE</scope>
</reference>
<comment type="catalytic activity">
    <reaction evidence="9 10">
        <text>a long-chain fatty acyl-CoA + 2 NADPH + 2 H(+) = a long-chain primary fatty alcohol + 2 NADP(+) + CoA</text>
        <dbReference type="Rhea" id="RHEA:52716"/>
        <dbReference type="ChEBI" id="CHEBI:15378"/>
        <dbReference type="ChEBI" id="CHEBI:57287"/>
        <dbReference type="ChEBI" id="CHEBI:57783"/>
        <dbReference type="ChEBI" id="CHEBI:58349"/>
        <dbReference type="ChEBI" id="CHEBI:77396"/>
        <dbReference type="ChEBI" id="CHEBI:83139"/>
        <dbReference type="EC" id="1.2.1.84"/>
    </reaction>
</comment>
<dbReference type="InterPro" id="IPR033640">
    <property type="entry name" value="FAR_C"/>
</dbReference>
<feature type="domain" description="Fatty acyl-CoA reductase C-terminal" evidence="11">
    <location>
        <begin position="368"/>
        <end position="460"/>
    </location>
</feature>
<dbReference type="GO" id="GO:0005777">
    <property type="term" value="C:peroxisome"/>
    <property type="evidence" value="ECO:0007669"/>
    <property type="project" value="TreeGrafter"/>
</dbReference>
<comment type="similarity">
    <text evidence="2 10">Belongs to the fatty acyl-CoA reductase family.</text>
</comment>
<evidence type="ECO:0000256" key="10">
    <source>
        <dbReference type="RuleBase" id="RU363097"/>
    </source>
</evidence>
<dbReference type="Proteomes" id="UP001497644">
    <property type="component" value="Chromosome 14"/>
</dbReference>
<gene>
    <name evidence="13" type="ORF">LPLAT_LOCUS4457</name>
</gene>
<evidence type="ECO:0000256" key="2">
    <source>
        <dbReference type="ARBA" id="ARBA00005928"/>
    </source>
</evidence>
<dbReference type="GO" id="GO:0016020">
    <property type="term" value="C:membrane"/>
    <property type="evidence" value="ECO:0007669"/>
    <property type="project" value="UniProtKB-SubCell"/>
</dbReference>
<evidence type="ECO:0000259" key="12">
    <source>
        <dbReference type="Pfam" id="PF07993"/>
    </source>
</evidence>
<keyword evidence="5 10" id="KW-0521">NADP</keyword>
<dbReference type="CDD" id="cd05236">
    <property type="entry name" value="FAR-N_SDR_e"/>
    <property type="match status" value="1"/>
</dbReference>
<dbReference type="FunFam" id="3.40.50.720:FF:000143">
    <property type="entry name" value="Fatty acyl-CoA reductase"/>
    <property type="match status" value="1"/>
</dbReference>
<evidence type="ECO:0000256" key="1">
    <source>
        <dbReference type="ARBA" id="ARBA00004141"/>
    </source>
</evidence>
<evidence type="ECO:0000259" key="11">
    <source>
        <dbReference type="Pfam" id="PF03015"/>
    </source>
</evidence>
<dbReference type="Gene3D" id="3.40.50.720">
    <property type="entry name" value="NAD(P)-binding Rossmann-like Domain"/>
    <property type="match status" value="1"/>
</dbReference>
<evidence type="ECO:0000256" key="7">
    <source>
        <dbReference type="ARBA" id="ARBA00023098"/>
    </source>
</evidence>
<evidence type="ECO:0000256" key="3">
    <source>
        <dbReference type="ARBA" id="ARBA00022516"/>
    </source>
</evidence>
<dbReference type="EC" id="1.2.1.84" evidence="10"/>
<keyword evidence="4 10" id="KW-0812">Transmembrane</keyword>
<dbReference type="AlphaFoldDB" id="A0AAV2NF20"/>
<evidence type="ECO:0000256" key="6">
    <source>
        <dbReference type="ARBA" id="ARBA00022989"/>
    </source>
</evidence>
<dbReference type="GO" id="GO:0035336">
    <property type="term" value="P:long-chain fatty-acyl-CoA metabolic process"/>
    <property type="evidence" value="ECO:0007669"/>
    <property type="project" value="TreeGrafter"/>
</dbReference>
<accession>A0AAV2NF20</accession>
<evidence type="ECO:0000256" key="5">
    <source>
        <dbReference type="ARBA" id="ARBA00022857"/>
    </source>
</evidence>
<keyword evidence="3 10" id="KW-0444">Lipid biosynthesis</keyword>
<dbReference type="GO" id="GO:0102965">
    <property type="term" value="F:alcohol-forming long-chain fatty acyl-CoA reductase activity"/>
    <property type="evidence" value="ECO:0007669"/>
    <property type="project" value="UniProtKB-EC"/>
</dbReference>
<evidence type="ECO:0000313" key="14">
    <source>
        <dbReference type="Proteomes" id="UP001497644"/>
    </source>
</evidence>
<dbReference type="GO" id="GO:0080019">
    <property type="term" value="F:alcohol-forming very long-chain fatty acyl-CoA reductase activity"/>
    <property type="evidence" value="ECO:0007669"/>
    <property type="project" value="InterPro"/>
</dbReference>
<name>A0AAV2NF20_9HYME</name>
<feature type="transmembrane region" description="Helical" evidence="10">
    <location>
        <begin position="477"/>
        <end position="498"/>
    </location>
</feature>
<dbReference type="Pfam" id="PF07993">
    <property type="entry name" value="NAD_binding_4"/>
    <property type="match status" value="1"/>
</dbReference>
<organism evidence="13 14">
    <name type="scientific">Lasius platythorax</name>
    <dbReference type="NCBI Taxonomy" id="488582"/>
    <lineage>
        <taxon>Eukaryota</taxon>
        <taxon>Metazoa</taxon>
        <taxon>Ecdysozoa</taxon>
        <taxon>Arthropoda</taxon>
        <taxon>Hexapoda</taxon>
        <taxon>Insecta</taxon>
        <taxon>Pterygota</taxon>
        <taxon>Neoptera</taxon>
        <taxon>Endopterygota</taxon>
        <taxon>Hymenoptera</taxon>
        <taxon>Apocrita</taxon>
        <taxon>Aculeata</taxon>
        <taxon>Formicoidea</taxon>
        <taxon>Formicidae</taxon>
        <taxon>Formicinae</taxon>
        <taxon>Lasius</taxon>
        <taxon>Lasius</taxon>
    </lineage>
</organism>
<dbReference type="InterPro" id="IPR026055">
    <property type="entry name" value="FAR"/>
</dbReference>
<comment type="function">
    <text evidence="10">Catalyzes the reduction of fatty acyl-CoA to fatty alcohols.</text>
</comment>
<comment type="subcellular location">
    <subcellularLocation>
        <location evidence="1">Membrane</location>
        <topology evidence="1">Multi-pass membrane protein</topology>
    </subcellularLocation>
</comment>
<feature type="transmembrane region" description="Helical" evidence="10">
    <location>
        <begin position="359"/>
        <end position="380"/>
    </location>
</feature>
<keyword evidence="7 10" id="KW-0443">Lipid metabolism</keyword>
<proteinExistence type="inferred from homology"/>